<proteinExistence type="predicted"/>
<keyword evidence="1" id="KW-1133">Transmembrane helix</keyword>
<evidence type="ECO:0000256" key="1">
    <source>
        <dbReference type="SAM" id="Phobius"/>
    </source>
</evidence>
<gene>
    <name evidence="2" type="primary">mdtB_2</name>
    <name evidence="2" type="ORF">NCTC10418_02841</name>
</gene>
<protein>
    <submittedName>
        <fullName evidence="2">Multidrug resistance protein</fullName>
    </submittedName>
</protein>
<feature type="transmembrane region" description="Helical" evidence="1">
    <location>
        <begin position="12"/>
        <end position="34"/>
    </location>
</feature>
<dbReference type="PRINTS" id="PR00702">
    <property type="entry name" value="ACRIFLAVINRP"/>
</dbReference>
<accession>A0A376KRD3</accession>
<dbReference type="GO" id="GO:0042910">
    <property type="term" value="F:xenobiotic transmembrane transporter activity"/>
    <property type="evidence" value="ECO:0007669"/>
    <property type="project" value="TreeGrafter"/>
</dbReference>
<dbReference type="SUPFAM" id="SSF82866">
    <property type="entry name" value="Multidrug efflux transporter AcrB transmembrane domain"/>
    <property type="match status" value="1"/>
</dbReference>
<organism evidence="2 3">
    <name type="scientific">Escherichia coli</name>
    <dbReference type="NCBI Taxonomy" id="562"/>
    <lineage>
        <taxon>Bacteria</taxon>
        <taxon>Pseudomonadati</taxon>
        <taxon>Pseudomonadota</taxon>
        <taxon>Gammaproteobacteria</taxon>
        <taxon>Enterobacterales</taxon>
        <taxon>Enterobacteriaceae</taxon>
        <taxon>Escherichia</taxon>
    </lineage>
</organism>
<dbReference type="EMBL" id="UFZQ01000001">
    <property type="protein sequence ID" value="STE85245.1"/>
    <property type="molecule type" value="Genomic_DNA"/>
</dbReference>
<reference evidence="2 3" key="1">
    <citation type="submission" date="2018-06" db="EMBL/GenBank/DDBJ databases">
        <authorList>
            <consortium name="Pathogen Informatics"/>
            <person name="Doyle S."/>
        </authorList>
    </citation>
    <scope>NUCLEOTIDE SEQUENCE [LARGE SCALE GENOMIC DNA]</scope>
    <source>
        <strain evidence="2 3">NCTC10418</strain>
    </source>
</reference>
<dbReference type="PANTHER" id="PTHR32063">
    <property type="match status" value="1"/>
</dbReference>
<dbReference type="Pfam" id="PF00873">
    <property type="entry name" value="ACR_tran"/>
    <property type="match status" value="1"/>
</dbReference>
<feature type="transmembrane region" description="Helical" evidence="1">
    <location>
        <begin position="40"/>
        <end position="61"/>
    </location>
</feature>
<dbReference type="Gene3D" id="1.20.1640.10">
    <property type="entry name" value="Multidrug efflux transporter AcrB transmembrane domain"/>
    <property type="match status" value="1"/>
</dbReference>
<sequence length="83" mass="9095">MIIYLFLRNIPATIIPGVAVPLSLIGTFAVMVFLDFSINNLTLMALTIATGFVVDDAIVVIENISRYNRKRRKTVGGGAQRRG</sequence>
<dbReference type="GO" id="GO:0005886">
    <property type="term" value="C:plasma membrane"/>
    <property type="evidence" value="ECO:0007669"/>
    <property type="project" value="TreeGrafter"/>
</dbReference>
<keyword evidence="1" id="KW-0812">Transmembrane</keyword>
<evidence type="ECO:0000313" key="2">
    <source>
        <dbReference type="EMBL" id="STE85245.1"/>
    </source>
</evidence>
<keyword evidence="1" id="KW-0472">Membrane</keyword>
<evidence type="ECO:0000313" key="3">
    <source>
        <dbReference type="Proteomes" id="UP000255460"/>
    </source>
</evidence>
<name>A0A376KRD3_ECOLX</name>
<dbReference type="InterPro" id="IPR001036">
    <property type="entry name" value="Acrflvin-R"/>
</dbReference>
<dbReference type="PANTHER" id="PTHR32063:SF21">
    <property type="entry name" value="MULTIDRUG RESISTANCE PROTEIN MDTB"/>
    <property type="match status" value="1"/>
</dbReference>
<dbReference type="AlphaFoldDB" id="A0A376KRD3"/>
<dbReference type="Proteomes" id="UP000255460">
    <property type="component" value="Unassembled WGS sequence"/>
</dbReference>